<dbReference type="RefSeq" id="YP_009010167.1">
    <property type="nucleotide sequence ID" value="NC_023610.1"/>
</dbReference>
<organism evidence="3 4">
    <name type="scientific">Erwinia phage PhiEaH1</name>
    <dbReference type="NCBI Taxonomy" id="1401669"/>
    <lineage>
        <taxon>Viruses</taxon>
        <taxon>Duplodnaviria</taxon>
        <taxon>Heunggongvirae</taxon>
        <taxon>Uroviricota</taxon>
        <taxon>Caudoviricetes</taxon>
        <taxon>Chimalliviridae</taxon>
        <taxon>Iapetusvirus</taxon>
        <taxon>Iapetusvirus EaH1</taxon>
    </lineage>
</organism>
<keyword evidence="4" id="KW-1185">Reference proteome</keyword>
<evidence type="ECO:0000256" key="1">
    <source>
        <dbReference type="ARBA" id="ARBA00004328"/>
    </source>
</evidence>
<comment type="subcellular location">
    <subcellularLocation>
        <location evidence="1">Virion</location>
    </subcellularLocation>
</comment>
<dbReference type="Proteomes" id="UP000204235">
    <property type="component" value="Segment"/>
</dbReference>
<dbReference type="InterPro" id="IPR012334">
    <property type="entry name" value="Pectin_lyas_fold"/>
</dbReference>
<evidence type="ECO:0000256" key="2">
    <source>
        <dbReference type="ARBA" id="ARBA00022844"/>
    </source>
</evidence>
<dbReference type="GO" id="GO:0019058">
    <property type="term" value="P:viral life cycle"/>
    <property type="evidence" value="ECO:0007669"/>
    <property type="project" value="UniProtKB-ARBA"/>
</dbReference>
<accession>W8CZM5</accession>
<dbReference type="SUPFAM" id="SSF51126">
    <property type="entry name" value="Pectin lyase-like"/>
    <property type="match status" value="1"/>
</dbReference>
<protein>
    <submittedName>
        <fullName evidence="3">Putative EPS-depolymerase</fullName>
    </submittedName>
</protein>
<evidence type="ECO:0000313" key="4">
    <source>
        <dbReference type="Proteomes" id="UP000204235"/>
    </source>
</evidence>
<evidence type="ECO:0000313" key="3">
    <source>
        <dbReference type="EMBL" id="AGX01836.1"/>
    </source>
</evidence>
<dbReference type="GO" id="GO:0044423">
    <property type="term" value="C:virion component"/>
    <property type="evidence" value="ECO:0007669"/>
    <property type="project" value="UniProtKB-KW"/>
</dbReference>
<dbReference type="GeneID" id="18500893"/>
<name>W8CZM5_9CAUD</name>
<dbReference type="OrthoDB" id="3014at10239"/>
<reference evidence="3 4" key="1">
    <citation type="journal article" date="2014" name="FEMS Microbiol. Lett.">
        <title>The genome of the Erwinia amylovora phage PhiEaH1 reveals greater diversity and broadens the applicability of phages for the treatment of fire blight.</title>
        <authorList>
            <person name="Meczker K."/>
            <person name="Domotor D."/>
            <person name="Vass J."/>
            <person name="Rakhely G."/>
            <person name="Schneider G."/>
            <person name="Kovacs T."/>
        </authorList>
    </citation>
    <scope>NUCLEOTIDE SEQUENCE [LARGE SCALE GENOMIC DNA]</scope>
</reference>
<dbReference type="KEGG" id="vg:18500893"/>
<keyword evidence="2" id="KW-0946">Virion</keyword>
<sequence length="634" mass="69085">MSTLQATAQQTPLQQLQELVDSGNKLIMLQNGSPVEFPLSLLTQVMGDAVTLEKLSAVDSTAMFGSVQSFADLRKLKPTANNVRVNLRGWNNGSDLGGGQFIGRIGVAKASMKKDDGGVIATSGTDWYWERAIGDINTLDVTHFGAVADGVTDSLPAVLAMFKWSQASGGFQAIQFPAGKFFLSQFEYLAEIARFRLNGTATNHFGYFNATTLTSDSNENVLFSLNARWVEISGFVFEGRTDIDGNKKGFYKNIIAGGQYTRISMMRWSKVGGTCVDMLDTLDSKIDQWYASGCTGDVIKGYWSGRAAGVWDHMTAVELSNFNVQNCRGGKVLNLPRCTQSFIWNGWIEHSDNPGDLSNGQWIINGLNIEDCKMSPLKLTFARIINFQLGLQSGSSVSYDVQDGDVEWLSQWERGHVDIDNHGIYIDGTIDAAIVGSRNKLSNSSDKAKWFCLGRFFTPSEGDQIDINMVGTGNFLSISTTMADIDDTRQGGGNTLIRYQAKKGAAGLSLMPMGSSPIKAVAYTSTSAGNITLYVQLKPYTRNVIPIITATGLTHFEAGVSVYWRPDRKALTDEEMAAIVDVKPVVEQWSIGQLAGIGATQEGYLLVKSKVENGHLAVKVNGKVQYLQLKASPQ</sequence>
<gene>
    <name evidence="3" type="primary">amsF</name>
</gene>
<dbReference type="GO" id="GO:0051701">
    <property type="term" value="P:biological process involved in interaction with host"/>
    <property type="evidence" value="ECO:0007669"/>
    <property type="project" value="UniProtKB-ARBA"/>
</dbReference>
<dbReference type="InterPro" id="IPR011050">
    <property type="entry name" value="Pectin_lyase_fold/virulence"/>
</dbReference>
<proteinExistence type="predicted"/>
<dbReference type="Gene3D" id="2.160.20.10">
    <property type="entry name" value="Single-stranded right-handed beta-helix, Pectin lyase-like"/>
    <property type="match status" value="1"/>
</dbReference>
<dbReference type="EMBL" id="KF623294">
    <property type="protein sequence ID" value="AGX01836.1"/>
    <property type="molecule type" value="Genomic_DNA"/>
</dbReference>